<accession>A0A8T2J9J4</accession>
<gene>
    <name evidence="1" type="ORF">GDO86_006230</name>
</gene>
<comment type="caution">
    <text evidence="1">The sequence shown here is derived from an EMBL/GenBank/DDBJ whole genome shotgun (WGS) entry which is preliminary data.</text>
</comment>
<keyword evidence="2" id="KW-1185">Reference proteome</keyword>
<organism evidence="1 2">
    <name type="scientific">Hymenochirus boettgeri</name>
    <name type="common">Congo dwarf clawed frog</name>
    <dbReference type="NCBI Taxonomy" id="247094"/>
    <lineage>
        <taxon>Eukaryota</taxon>
        <taxon>Metazoa</taxon>
        <taxon>Chordata</taxon>
        <taxon>Craniata</taxon>
        <taxon>Vertebrata</taxon>
        <taxon>Euteleostomi</taxon>
        <taxon>Amphibia</taxon>
        <taxon>Batrachia</taxon>
        <taxon>Anura</taxon>
        <taxon>Pipoidea</taxon>
        <taxon>Pipidae</taxon>
        <taxon>Pipinae</taxon>
        <taxon>Hymenochirus</taxon>
    </lineage>
</organism>
<reference evidence="1" key="1">
    <citation type="thesis" date="2020" institute="ProQuest LLC" country="789 East Eisenhower Parkway, Ann Arbor, MI, USA">
        <title>Comparative Genomics and Chromosome Evolution.</title>
        <authorList>
            <person name="Mudd A.B."/>
        </authorList>
    </citation>
    <scope>NUCLEOTIDE SEQUENCE</scope>
    <source>
        <strain evidence="1">Female2</strain>
        <tissue evidence="1">Blood</tissue>
    </source>
</reference>
<evidence type="ECO:0000313" key="1">
    <source>
        <dbReference type="EMBL" id="KAG8440393.1"/>
    </source>
</evidence>
<protein>
    <submittedName>
        <fullName evidence="1">Uncharacterized protein</fullName>
    </submittedName>
</protein>
<dbReference type="AlphaFoldDB" id="A0A8T2J9J4"/>
<dbReference type="Proteomes" id="UP000812440">
    <property type="component" value="Chromosome 3"/>
</dbReference>
<evidence type="ECO:0000313" key="2">
    <source>
        <dbReference type="Proteomes" id="UP000812440"/>
    </source>
</evidence>
<dbReference type="EMBL" id="JAACNH010000006">
    <property type="protein sequence ID" value="KAG8440393.1"/>
    <property type="molecule type" value="Genomic_DNA"/>
</dbReference>
<sequence length="81" mass="9361">MNSLIFKLKLQSRYKYSKIIDLVKFNNRNISGCCWLLNCSHFAPCLPKETTFVICMDLIYLLLISNPYLGLRLHARAHGNA</sequence>
<proteinExistence type="predicted"/>
<name>A0A8T2J9J4_9PIPI</name>